<protein>
    <submittedName>
        <fullName evidence="9">EGF-like domain-containing protein</fullName>
    </submittedName>
</protein>
<keyword evidence="8" id="KW-1185">Reference proteome</keyword>
<dbReference type="InterPro" id="IPR001881">
    <property type="entry name" value="EGF-like_Ca-bd_dom"/>
</dbReference>
<dbReference type="InterPro" id="IPR000742">
    <property type="entry name" value="EGF"/>
</dbReference>
<dbReference type="CDD" id="cd00055">
    <property type="entry name" value="EGF_Lam"/>
    <property type="match status" value="1"/>
</dbReference>
<dbReference type="Pfam" id="PF07645">
    <property type="entry name" value="EGF_CA"/>
    <property type="match status" value="1"/>
</dbReference>
<feature type="domain" description="EGF-like" evidence="6">
    <location>
        <begin position="50"/>
        <end position="93"/>
    </location>
</feature>
<dbReference type="SUPFAM" id="SSF57184">
    <property type="entry name" value="Growth factor receptor domain"/>
    <property type="match status" value="1"/>
</dbReference>
<dbReference type="FunFam" id="2.10.25.10:FF:000037">
    <property type="entry name" value="Signal peptide, CUB domain and EGF-like domain-containing 2"/>
    <property type="match status" value="1"/>
</dbReference>
<dbReference type="EMBL" id="UZAE01003151">
    <property type="protein sequence ID" value="VDO00317.1"/>
    <property type="molecule type" value="Genomic_DNA"/>
</dbReference>
<reference evidence="7 8" key="2">
    <citation type="submission" date="2018-11" db="EMBL/GenBank/DDBJ databases">
        <authorList>
            <consortium name="Pathogen Informatics"/>
        </authorList>
    </citation>
    <scope>NUCLEOTIDE SEQUENCE [LARGE SCALE GENOMIC DNA]</scope>
</reference>
<dbReference type="Pfam" id="PF14670">
    <property type="entry name" value="FXa_inhibition"/>
    <property type="match status" value="2"/>
</dbReference>
<gene>
    <name evidence="7" type="ORF">HNAJ_LOCUS4457</name>
</gene>
<keyword evidence="2" id="KW-0732">Signal</keyword>
<dbReference type="Gene3D" id="2.10.25.10">
    <property type="entry name" value="Laminin"/>
    <property type="match status" value="3"/>
</dbReference>
<evidence type="ECO:0000256" key="1">
    <source>
        <dbReference type="ARBA" id="ARBA00022536"/>
    </source>
</evidence>
<dbReference type="AlphaFoldDB" id="A0A0R3TBM0"/>
<feature type="disulfide bond" evidence="5">
    <location>
        <begin position="213"/>
        <end position="222"/>
    </location>
</feature>
<dbReference type="PRINTS" id="PR00011">
    <property type="entry name" value="EGFLAMININ"/>
</dbReference>
<dbReference type="PROSITE" id="PS50026">
    <property type="entry name" value="EGF_3"/>
    <property type="match status" value="2"/>
</dbReference>
<dbReference type="Gene3D" id="2.170.300.10">
    <property type="entry name" value="Tie2 ligand-binding domain superfamily"/>
    <property type="match status" value="1"/>
</dbReference>
<dbReference type="OrthoDB" id="409374at2759"/>
<dbReference type="InterPro" id="IPR009030">
    <property type="entry name" value="Growth_fac_rcpt_cys_sf"/>
</dbReference>
<dbReference type="GO" id="GO:0005509">
    <property type="term" value="F:calcium ion binding"/>
    <property type="evidence" value="ECO:0007669"/>
    <property type="project" value="InterPro"/>
</dbReference>
<dbReference type="PANTHER" id="PTHR24035:SF109">
    <property type="entry name" value="PROTEIN DRAPER"/>
    <property type="match status" value="1"/>
</dbReference>
<dbReference type="WBParaSite" id="HNAJ_0000445901-mRNA-1">
    <property type="protein sequence ID" value="HNAJ_0000445901-mRNA-1"/>
    <property type="gene ID" value="HNAJ_0000445901"/>
</dbReference>
<comment type="caution">
    <text evidence="5">Lacks conserved residue(s) required for the propagation of feature annotation.</text>
</comment>
<dbReference type="PANTHER" id="PTHR24035">
    <property type="entry name" value="MULTIPLE EPIDERMAL GROWTH FACTOR-LIKE DOMAINS PROTEIN"/>
    <property type="match status" value="1"/>
</dbReference>
<accession>A0A0R3TBM0</accession>
<keyword evidence="3" id="KW-0677">Repeat</keyword>
<dbReference type="SMART" id="SM00179">
    <property type="entry name" value="EGF_CA"/>
    <property type="match status" value="3"/>
</dbReference>
<dbReference type="STRING" id="102285.A0A0R3TBM0"/>
<dbReference type="FunFam" id="2.10.25.10:FF:000119">
    <property type="entry name" value="vitamin K-dependent protein S"/>
    <property type="match status" value="1"/>
</dbReference>
<reference evidence="9" key="1">
    <citation type="submission" date="2017-02" db="UniProtKB">
        <authorList>
            <consortium name="WormBaseParasite"/>
        </authorList>
    </citation>
    <scope>IDENTIFICATION</scope>
</reference>
<keyword evidence="1 5" id="KW-0245">EGF-like domain</keyword>
<evidence type="ECO:0000256" key="3">
    <source>
        <dbReference type="ARBA" id="ARBA00022737"/>
    </source>
</evidence>
<dbReference type="InterPro" id="IPR049883">
    <property type="entry name" value="NOTCH1_EGF-like"/>
</dbReference>
<evidence type="ECO:0000256" key="4">
    <source>
        <dbReference type="ARBA" id="ARBA00023157"/>
    </source>
</evidence>
<evidence type="ECO:0000256" key="5">
    <source>
        <dbReference type="PROSITE-ProRule" id="PRU00076"/>
    </source>
</evidence>
<dbReference type="PROSITE" id="PS00022">
    <property type="entry name" value="EGF_1"/>
    <property type="match status" value="1"/>
</dbReference>
<proteinExistence type="predicted"/>
<dbReference type="SMART" id="SM00180">
    <property type="entry name" value="EGF_Lam"/>
    <property type="match status" value="1"/>
</dbReference>
<evidence type="ECO:0000259" key="6">
    <source>
        <dbReference type="PROSITE" id="PS50026"/>
    </source>
</evidence>
<sequence length="346" mass="36693">MRRVVLEVSDPCENGNGGCTQKCIRTAAGTAECACNPGFDLQADGRTCEDRDECAVGEAKCHSVASRCINEIGGYRCACDEGYRLSVDGFSCSDIDECLNYNGGCSGKCINTPGSYICICQMGEELAADGKTCIRSNYAGDESPPSDGAWKPPNYGNSGDLTEMMMGDDYSAYYNPGLTEVCPMGAFGPHCQYTCSDCRNGALCRKDGRGCKCPPGYQGTICAETCPSGTWDINCSRKCDCPSGSCNPVTGACECPRGRYGKRCEKIGCPPGFWGSDCDKRCPKQCSTGYCHSKTGACTCAPGKYGSSCHITCPEGTFGEMCSEACPAMCFSGNYKGCDPEVSYTL</sequence>
<dbReference type="InterPro" id="IPR002049">
    <property type="entry name" value="LE_dom"/>
</dbReference>
<name>A0A0R3TBM0_RODNA</name>
<evidence type="ECO:0000313" key="7">
    <source>
        <dbReference type="EMBL" id="VDO00317.1"/>
    </source>
</evidence>
<organism evidence="9">
    <name type="scientific">Rodentolepis nana</name>
    <name type="common">Dwarf tapeworm</name>
    <name type="synonym">Hymenolepis nana</name>
    <dbReference type="NCBI Taxonomy" id="102285"/>
    <lineage>
        <taxon>Eukaryota</taxon>
        <taxon>Metazoa</taxon>
        <taxon>Spiralia</taxon>
        <taxon>Lophotrochozoa</taxon>
        <taxon>Platyhelminthes</taxon>
        <taxon>Cestoda</taxon>
        <taxon>Eucestoda</taxon>
        <taxon>Cyclophyllidea</taxon>
        <taxon>Hymenolepididae</taxon>
        <taxon>Rodentolepis</taxon>
    </lineage>
</organism>
<evidence type="ECO:0000256" key="2">
    <source>
        <dbReference type="ARBA" id="ARBA00022729"/>
    </source>
</evidence>
<dbReference type="InterPro" id="IPR018097">
    <property type="entry name" value="EGF_Ca-bd_CS"/>
</dbReference>
<dbReference type="SMART" id="SM00181">
    <property type="entry name" value="EGF"/>
    <property type="match status" value="6"/>
</dbReference>
<dbReference type="InterPro" id="IPR052108">
    <property type="entry name" value="MEGF/SIB"/>
</dbReference>
<dbReference type="PROSITE" id="PS01187">
    <property type="entry name" value="EGF_CA"/>
    <property type="match status" value="2"/>
</dbReference>
<dbReference type="InterPro" id="IPR000152">
    <property type="entry name" value="EGF-type_Asp/Asn_hydroxyl_site"/>
</dbReference>
<feature type="domain" description="EGF-like" evidence="6">
    <location>
        <begin position="187"/>
        <end position="223"/>
    </location>
</feature>
<keyword evidence="4 5" id="KW-1015">Disulfide bond</keyword>
<dbReference type="PROSITE" id="PS01186">
    <property type="entry name" value="EGF_2"/>
    <property type="match status" value="1"/>
</dbReference>
<dbReference type="PROSITE" id="PS00010">
    <property type="entry name" value="ASX_HYDROXYL"/>
    <property type="match status" value="2"/>
</dbReference>
<evidence type="ECO:0000313" key="9">
    <source>
        <dbReference type="WBParaSite" id="HNAJ_0000445901-mRNA-1"/>
    </source>
</evidence>
<dbReference type="Proteomes" id="UP000278807">
    <property type="component" value="Unassembled WGS sequence"/>
</dbReference>
<evidence type="ECO:0000313" key="8">
    <source>
        <dbReference type="Proteomes" id="UP000278807"/>
    </source>
</evidence>